<dbReference type="SUPFAM" id="SSF64307">
    <property type="entry name" value="SirA-like"/>
    <property type="match status" value="1"/>
</dbReference>
<name>G0HZS8_HALHT</name>
<dbReference type="InterPro" id="IPR001455">
    <property type="entry name" value="TusA-like"/>
</dbReference>
<dbReference type="HOGENOM" id="CLU_2461658_0_0_2"/>
<protein>
    <recommendedName>
        <fullName evidence="1">UPF0033 domain-containing protein</fullName>
    </recommendedName>
</protein>
<keyword evidence="2" id="KW-0614">Plasmid</keyword>
<dbReference type="Gene3D" id="3.30.110.40">
    <property type="entry name" value="TusA-like domain"/>
    <property type="match status" value="1"/>
</dbReference>
<gene>
    <name evidence="2" type="ordered locus">HAH_5015</name>
</gene>
<dbReference type="AlphaFoldDB" id="G0HZS8"/>
<geneLocation type="plasmid" evidence="2 3">
    <name>pHH400</name>
</geneLocation>
<reference evidence="2 3" key="1">
    <citation type="journal article" date="2011" name="J. Bacteriol.">
        <title>Complete genome sequence of Haloarcula hispanica, a model haloarchaeon for studying genetics, metabolism, and virus-host interaction.</title>
        <authorList>
            <person name="Liu H."/>
            <person name="Wu Z."/>
            <person name="Li M."/>
            <person name="Zhang F."/>
            <person name="Zheng H."/>
            <person name="Han J."/>
            <person name="Liu J."/>
            <person name="Zhou J."/>
            <person name="Wang S."/>
            <person name="Xiang H."/>
        </authorList>
    </citation>
    <scope>NUCLEOTIDE SEQUENCE [LARGE SCALE GENOMIC DNA]</scope>
    <source>
        <strain evidence="3">ATCC 33960 / DSM 4426 / JCM 8911 / NBRC 102182 / NCIMB 2187 / VKM B-1755</strain>
        <plasmid evidence="2 3">pHH400</plasmid>
    </source>
</reference>
<dbReference type="KEGG" id="hhi:HAH_5015"/>
<dbReference type="EMBL" id="CP002923">
    <property type="protein sequence ID" value="AEM59149.1"/>
    <property type="molecule type" value="Genomic_DNA"/>
</dbReference>
<accession>G0HZS8</accession>
<dbReference type="InterPro" id="IPR036868">
    <property type="entry name" value="TusA-like_sf"/>
</dbReference>
<evidence type="ECO:0000313" key="2">
    <source>
        <dbReference type="EMBL" id="AEM59149.1"/>
    </source>
</evidence>
<dbReference type="Pfam" id="PF01206">
    <property type="entry name" value="TusA"/>
    <property type="match status" value="1"/>
</dbReference>
<sequence length="88" mass="9523">MLGVTGENCPMPVVKAKQTIDELSSGEKASTDVLKHYVRTTMTTGPQQAATADILPDYDWRNSDNSVDSALAAQHTTDSNLQSLIFHS</sequence>
<proteinExistence type="predicted"/>
<organism evidence="2 3">
    <name type="scientific">Haloarcula hispanica (strain ATCC 33960 / DSM 4426 / JCM 8911 / NBRC 102182 / NCIMB 2187 / VKM B-1755)</name>
    <dbReference type="NCBI Taxonomy" id="634497"/>
    <lineage>
        <taxon>Archaea</taxon>
        <taxon>Methanobacteriati</taxon>
        <taxon>Methanobacteriota</taxon>
        <taxon>Stenosarchaea group</taxon>
        <taxon>Halobacteria</taxon>
        <taxon>Halobacteriales</taxon>
        <taxon>Haloarculaceae</taxon>
        <taxon>Haloarcula</taxon>
    </lineage>
</organism>
<evidence type="ECO:0000313" key="3">
    <source>
        <dbReference type="Proteomes" id="UP000005629"/>
    </source>
</evidence>
<evidence type="ECO:0000259" key="1">
    <source>
        <dbReference type="Pfam" id="PF01206"/>
    </source>
</evidence>
<dbReference type="Proteomes" id="UP000005629">
    <property type="component" value="Plasmid pHH400"/>
</dbReference>
<feature type="domain" description="UPF0033" evidence="1">
    <location>
        <begin position="4"/>
        <end position="28"/>
    </location>
</feature>